<feature type="transmembrane region" description="Helical" evidence="6">
    <location>
        <begin position="101"/>
        <end position="121"/>
    </location>
</feature>
<keyword evidence="4 6" id="KW-1133">Transmembrane helix</keyword>
<organism evidence="8 9">
    <name type="scientific">Sneathiella chinensis</name>
    <dbReference type="NCBI Taxonomy" id="349750"/>
    <lineage>
        <taxon>Bacteria</taxon>
        <taxon>Pseudomonadati</taxon>
        <taxon>Pseudomonadota</taxon>
        <taxon>Alphaproteobacteria</taxon>
        <taxon>Sneathiellales</taxon>
        <taxon>Sneathiellaceae</taxon>
        <taxon>Sneathiella</taxon>
    </lineage>
</organism>
<evidence type="ECO:0000256" key="6">
    <source>
        <dbReference type="SAM" id="Phobius"/>
    </source>
</evidence>
<reference evidence="8" key="1">
    <citation type="journal article" date="2014" name="Int. J. Syst. Evol. Microbiol.">
        <title>Complete genome of a new Firmicutes species belonging to the dominant human colonic microbiota ('Ruminococcus bicirculans') reveals two chromosomes and a selective capacity to utilize plant glucans.</title>
        <authorList>
            <consortium name="NISC Comparative Sequencing Program"/>
            <person name="Wegmann U."/>
            <person name="Louis P."/>
            <person name="Goesmann A."/>
            <person name="Henrissat B."/>
            <person name="Duncan S.H."/>
            <person name="Flint H.J."/>
        </authorList>
    </citation>
    <scope>NUCLEOTIDE SEQUENCE</scope>
    <source>
        <strain evidence="8">NBRC 103408</strain>
    </source>
</reference>
<feature type="transmembrane region" description="Helical" evidence="6">
    <location>
        <begin position="20"/>
        <end position="36"/>
    </location>
</feature>
<keyword evidence="5 6" id="KW-0472">Membrane</keyword>
<evidence type="ECO:0000256" key="3">
    <source>
        <dbReference type="ARBA" id="ARBA00022692"/>
    </source>
</evidence>
<keyword evidence="2" id="KW-1003">Cell membrane</keyword>
<reference evidence="8" key="2">
    <citation type="submission" date="2023-01" db="EMBL/GenBank/DDBJ databases">
        <title>Draft genome sequence of Sneathiella chinensis strain NBRC 103408.</title>
        <authorList>
            <person name="Sun Q."/>
            <person name="Mori K."/>
        </authorList>
    </citation>
    <scope>NUCLEOTIDE SEQUENCE</scope>
    <source>
        <strain evidence="8">NBRC 103408</strain>
    </source>
</reference>
<dbReference type="EMBL" id="BSNF01000010">
    <property type="protein sequence ID" value="GLQ07998.1"/>
    <property type="molecule type" value="Genomic_DNA"/>
</dbReference>
<evidence type="ECO:0000256" key="4">
    <source>
        <dbReference type="ARBA" id="ARBA00022989"/>
    </source>
</evidence>
<evidence type="ECO:0000313" key="8">
    <source>
        <dbReference type="EMBL" id="GLQ07998.1"/>
    </source>
</evidence>
<feature type="transmembrane region" description="Helical" evidence="6">
    <location>
        <begin position="141"/>
        <end position="161"/>
    </location>
</feature>
<evidence type="ECO:0000256" key="1">
    <source>
        <dbReference type="ARBA" id="ARBA00004651"/>
    </source>
</evidence>
<accession>A0ABQ5UA00</accession>
<evidence type="ECO:0000259" key="7">
    <source>
        <dbReference type="Pfam" id="PF01292"/>
    </source>
</evidence>
<evidence type="ECO:0000313" key="9">
    <source>
        <dbReference type="Proteomes" id="UP001161409"/>
    </source>
</evidence>
<dbReference type="InterPro" id="IPR011577">
    <property type="entry name" value="Cyt_b561_bac/Ni-Hgenase"/>
</dbReference>
<comment type="subcellular location">
    <subcellularLocation>
        <location evidence="1">Cell membrane</location>
        <topology evidence="1">Multi-pass membrane protein</topology>
    </subcellularLocation>
</comment>
<proteinExistence type="predicted"/>
<dbReference type="PANTHER" id="PTHR30485:SF2">
    <property type="entry name" value="BLL0597 PROTEIN"/>
    <property type="match status" value="1"/>
</dbReference>
<feature type="domain" description="Cytochrome b561 bacterial/Ni-hydrogenase" evidence="7">
    <location>
        <begin position="13"/>
        <end position="174"/>
    </location>
</feature>
<comment type="caution">
    <text evidence="8">The sequence shown here is derived from an EMBL/GenBank/DDBJ whole genome shotgun (WGS) entry which is preliminary data.</text>
</comment>
<dbReference type="InterPro" id="IPR051542">
    <property type="entry name" value="Hydrogenase_cytochrome"/>
</dbReference>
<keyword evidence="9" id="KW-1185">Reference proteome</keyword>
<dbReference type="RefSeq" id="WP_169561883.1">
    <property type="nucleotide sequence ID" value="NZ_BSNF01000010.1"/>
</dbReference>
<dbReference type="SUPFAM" id="SSF81342">
    <property type="entry name" value="Transmembrane di-heme cytochromes"/>
    <property type="match status" value="1"/>
</dbReference>
<dbReference type="Pfam" id="PF01292">
    <property type="entry name" value="Ni_hydr_CYTB"/>
    <property type="match status" value="1"/>
</dbReference>
<evidence type="ECO:0000256" key="5">
    <source>
        <dbReference type="ARBA" id="ARBA00023136"/>
    </source>
</evidence>
<dbReference type="Gene3D" id="1.20.950.20">
    <property type="entry name" value="Transmembrane di-heme cytochromes, Chain C"/>
    <property type="match status" value="1"/>
</dbReference>
<dbReference type="Proteomes" id="UP001161409">
    <property type="component" value="Unassembled WGS sequence"/>
</dbReference>
<sequence>MEPTEATEPTVKVWDPFVRVFHWSLVAGVALAWLTGDELERVHEWTGYFIAALLAARVIWGVAGSRYARFMQFVRPYRELRAYATETLQGREKRYIGHNPMGGWMIIALILTLSGTALTGWMTTTDAFWGIEWVEDLHEGLANTILLLVALHVGGVVFASLRHGENLARAMLNGRKRSPEPSDIV</sequence>
<gene>
    <name evidence="8" type="ORF">GCM10007924_32200</name>
</gene>
<dbReference type="InterPro" id="IPR016174">
    <property type="entry name" value="Di-haem_cyt_TM"/>
</dbReference>
<evidence type="ECO:0000256" key="2">
    <source>
        <dbReference type="ARBA" id="ARBA00022475"/>
    </source>
</evidence>
<name>A0ABQ5UA00_9PROT</name>
<feature type="transmembrane region" description="Helical" evidence="6">
    <location>
        <begin position="48"/>
        <end position="68"/>
    </location>
</feature>
<protein>
    <submittedName>
        <fullName evidence="8">Cytochrome b561</fullName>
    </submittedName>
</protein>
<dbReference type="PANTHER" id="PTHR30485">
    <property type="entry name" value="NI/FE-HYDROGENASE 1 B-TYPE CYTOCHROME SUBUNIT"/>
    <property type="match status" value="1"/>
</dbReference>
<keyword evidence="3 6" id="KW-0812">Transmembrane</keyword>